<dbReference type="Proteomes" id="UP000241808">
    <property type="component" value="Unassembled WGS sequence"/>
</dbReference>
<reference evidence="5 6" key="1">
    <citation type="submission" date="2018-04" db="EMBL/GenBank/DDBJ databases">
        <title>Genomic Encyclopedia of Archaeal and Bacterial Type Strains, Phase II (KMG-II): from individual species to whole genera.</title>
        <authorList>
            <person name="Goeker M."/>
        </authorList>
    </citation>
    <scope>NUCLEOTIDE SEQUENCE [LARGE SCALE GENOMIC DNA]</scope>
    <source>
        <strain evidence="5 6">DSM 25521</strain>
    </source>
</reference>
<keyword evidence="6" id="KW-1185">Reference proteome</keyword>
<dbReference type="SUPFAM" id="SSF50882">
    <property type="entry name" value="beta-Barrel protease inhibitors"/>
    <property type="match status" value="1"/>
</dbReference>
<sequence>MALRPAALLLCAVALAGCTSSSRFGDFSSASAPSGSDRFGRSDAPVQPQIQPAPSDDIIPGGQPGGSGTIESQEIAPPTASGRSDVGAPAIDQALAPSQPGAQPQIMQPEPPRGGQPASPPVVSAMPRQERAAPAATTVAGTWTVSDAGDRCRITLTSTPLFEFYRASPQNCRAPSLARINAWEQRGSEIVLLQPGGRVAARLSPQGSGYSGATATGAPVSMER</sequence>
<feature type="chain" id="PRO_5015561336" evidence="3">
    <location>
        <begin position="17"/>
        <end position="224"/>
    </location>
</feature>
<evidence type="ECO:0000313" key="6">
    <source>
        <dbReference type="Proteomes" id="UP000241808"/>
    </source>
</evidence>
<evidence type="ECO:0000313" key="5">
    <source>
        <dbReference type="EMBL" id="PTM61107.1"/>
    </source>
</evidence>
<gene>
    <name evidence="5" type="ORF">C8P69_102493</name>
</gene>
<feature type="compositionally biased region" description="Low complexity" evidence="2">
    <location>
        <begin position="21"/>
        <end position="32"/>
    </location>
</feature>
<evidence type="ECO:0000256" key="1">
    <source>
        <dbReference type="ARBA" id="ARBA00022729"/>
    </source>
</evidence>
<dbReference type="InterPro" id="IPR021140">
    <property type="entry name" value="Inh/Omp19"/>
</dbReference>
<organism evidence="5 6">
    <name type="scientific">Phreatobacter oligotrophus</name>
    <dbReference type="NCBI Taxonomy" id="1122261"/>
    <lineage>
        <taxon>Bacteria</taxon>
        <taxon>Pseudomonadati</taxon>
        <taxon>Pseudomonadota</taxon>
        <taxon>Alphaproteobacteria</taxon>
        <taxon>Hyphomicrobiales</taxon>
        <taxon>Phreatobacteraceae</taxon>
        <taxon>Phreatobacter</taxon>
    </lineage>
</organism>
<dbReference type="Gene3D" id="2.40.128.10">
    <property type="match status" value="1"/>
</dbReference>
<proteinExistence type="predicted"/>
<name>A0A2T4ZGQ8_9HYPH</name>
<evidence type="ECO:0000256" key="3">
    <source>
        <dbReference type="SAM" id="SignalP"/>
    </source>
</evidence>
<protein>
    <submittedName>
        <fullName evidence="5">Protease inhibitor Inh</fullName>
    </submittedName>
</protein>
<dbReference type="Pfam" id="PF02974">
    <property type="entry name" value="Inh"/>
    <property type="match status" value="1"/>
</dbReference>
<dbReference type="GO" id="GO:0004866">
    <property type="term" value="F:endopeptidase inhibitor activity"/>
    <property type="evidence" value="ECO:0007669"/>
    <property type="project" value="InterPro"/>
</dbReference>
<dbReference type="RefSeq" id="WP_170118144.1">
    <property type="nucleotide sequence ID" value="NZ_PZZL01000002.1"/>
</dbReference>
<comment type="caution">
    <text evidence="5">The sequence shown here is derived from an EMBL/GenBank/DDBJ whole genome shotgun (WGS) entry which is preliminary data.</text>
</comment>
<feature type="region of interest" description="Disordered" evidence="2">
    <location>
        <begin position="204"/>
        <end position="224"/>
    </location>
</feature>
<feature type="domain" description="Alkaline proteinase inhibitor/ Outer membrane lipoprotein Omp19" evidence="4">
    <location>
        <begin position="135"/>
        <end position="224"/>
    </location>
</feature>
<feature type="signal peptide" evidence="3">
    <location>
        <begin position="1"/>
        <end position="16"/>
    </location>
</feature>
<feature type="region of interest" description="Disordered" evidence="2">
    <location>
        <begin position="21"/>
        <end position="138"/>
    </location>
</feature>
<dbReference type="InterPro" id="IPR016085">
    <property type="entry name" value="Protease_inh_B-barrel_dom"/>
</dbReference>
<keyword evidence="1 3" id="KW-0732">Signal</keyword>
<dbReference type="PROSITE" id="PS51257">
    <property type="entry name" value="PROKAR_LIPOPROTEIN"/>
    <property type="match status" value="1"/>
</dbReference>
<dbReference type="EMBL" id="PZZL01000002">
    <property type="protein sequence ID" value="PTM61107.1"/>
    <property type="molecule type" value="Genomic_DNA"/>
</dbReference>
<feature type="compositionally biased region" description="Pro residues" evidence="2">
    <location>
        <begin position="109"/>
        <end position="120"/>
    </location>
</feature>
<evidence type="ECO:0000259" key="4">
    <source>
        <dbReference type="Pfam" id="PF02974"/>
    </source>
</evidence>
<dbReference type="AlphaFoldDB" id="A0A2T4ZGQ8"/>
<feature type="compositionally biased region" description="Low complexity" evidence="2">
    <location>
        <begin position="207"/>
        <end position="218"/>
    </location>
</feature>
<accession>A0A2T4ZGQ8</accession>
<evidence type="ECO:0000256" key="2">
    <source>
        <dbReference type="SAM" id="MobiDB-lite"/>
    </source>
</evidence>